<dbReference type="AlphaFoldDB" id="A0A4Y2M1D0"/>
<dbReference type="Proteomes" id="UP000499080">
    <property type="component" value="Unassembled WGS sequence"/>
</dbReference>
<comment type="caution">
    <text evidence="1">The sequence shown here is derived from an EMBL/GenBank/DDBJ whole genome shotgun (WGS) entry which is preliminary data.</text>
</comment>
<dbReference type="OrthoDB" id="6563890at2759"/>
<name>A0A4Y2M1D0_ARAVE</name>
<dbReference type="EMBL" id="BGPR01006500">
    <property type="protein sequence ID" value="GBN19507.1"/>
    <property type="molecule type" value="Genomic_DNA"/>
</dbReference>
<accession>A0A4Y2M1D0</accession>
<protein>
    <recommendedName>
        <fullName evidence="3">Transposase Tc1-like domain-containing protein</fullName>
    </recommendedName>
</protein>
<reference evidence="1 2" key="1">
    <citation type="journal article" date="2019" name="Sci. Rep.">
        <title>Orb-weaving spider Araneus ventricosus genome elucidates the spidroin gene catalogue.</title>
        <authorList>
            <person name="Kono N."/>
            <person name="Nakamura H."/>
            <person name="Ohtoshi R."/>
            <person name="Moran D.A.P."/>
            <person name="Shinohara A."/>
            <person name="Yoshida Y."/>
            <person name="Fujiwara M."/>
            <person name="Mori M."/>
            <person name="Tomita M."/>
            <person name="Arakawa K."/>
        </authorList>
    </citation>
    <scope>NUCLEOTIDE SEQUENCE [LARGE SCALE GENOMIC DNA]</scope>
</reference>
<gene>
    <name evidence="1" type="ORF">AVEN_255796_1</name>
</gene>
<proteinExistence type="predicted"/>
<evidence type="ECO:0000313" key="2">
    <source>
        <dbReference type="Proteomes" id="UP000499080"/>
    </source>
</evidence>
<sequence length="195" mass="22048">MGTRLRNLRNKLKSTKLLDGKKISWRDRLTDVQILLIQKYYGLAIRRNSSKSVEEMSKSIWAIYFRKLSTVLLIARQKSTRAGQKTCFVTLDQPLYIKAQEIAGRHAVLLARSIVRSVQSTRDGTHVGHTGSGTIRKTNRRIMQQALVDPALTRSTIQSVLGVPVVPQINSRRLAEANLQSKRPVRVLPSTPEHQ</sequence>
<evidence type="ECO:0008006" key="3">
    <source>
        <dbReference type="Google" id="ProtNLM"/>
    </source>
</evidence>
<evidence type="ECO:0000313" key="1">
    <source>
        <dbReference type="EMBL" id="GBN19507.1"/>
    </source>
</evidence>
<keyword evidence="2" id="KW-1185">Reference proteome</keyword>
<organism evidence="1 2">
    <name type="scientific">Araneus ventricosus</name>
    <name type="common">Orbweaver spider</name>
    <name type="synonym">Epeira ventricosa</name>
    <dbReference type="NCBI Taxonomy" id="182803"/>
    <lineage>
        <taxon>Eukaryota</taxon>
        <taxon>Metazoa</taxon>
        <taxon>Ecdysozoa</taxon>
        <taxon>Arthropoda</taxon>
        <taxon>Chelicerata</taxon>
        <taxon>Arachnida</taxon>
        <taxon>Araneae</taxon>
        <taxon>Araneomorphae</taxon>
        <taxon>Entelegynae</taxon>
        <taxon>Araneoidea</taxon>
        <taxon>Araneidae</taxon>
        <taxon>Araneus</taxon>
    </lineage>
</organism>